<reference evidence="1" key="1">
    <citation type="submission" date="2021-05" db="EMBL/GenBank/DDBJ databases">
        <authorList>
            <person name="Alioto T."/>
            <person name="Alioto T."/>
            <person name="Gomez Garrido J."/>
        </authorList>
    </citation>
    <scope>NUCLEOTIDE SEQUENCE</scope>
</reference>
<accession>A0A8D8FQ84</accession>
<sequence length="296" mass="33520">MFAPLLGPALHFTSARFEGTSVTIHAPFETTEKLRRAGWSATSHWSVVMMTMRAVRRRSKVMRSVTAGSKVVPVTHREPWSESVRPTVMSMMMTMAVLLASTTAVFEIHFAKIFSNYLILNCRFPVSSQINSILQGQLLVLLTQAILNRSRNQSNNKFVQQQWFQMLAKLAVHRQLLQSCIPRLDILAATLFRSIELGSLSENRNLRNELLSKQRAKLLVRLVLRRIRMTQVPQNPVGVRSNNADQHRNLVAVQHSIRLEELLQNLPVHGPVVGLSTKLRNDANLGRGRRHALLVT</sequence>
<dbReference type="EMBL" id="HBUE01083618">
    <property type="protein sequence ID" value="CAG6478678.1"/>
    <property type="molecule type" value="Transcribed_RNA"/>
</dbReference>
<protein>
    <submittedName>
        <fullName evidence="1">(northern house mosquito) hypothetical protein</fullName>
    </submittedName>
</protein>
<organism evidence="1">
    <name type="scientific">Culex pipiens</name>
    <name type="common">House mosquito</name>
    <dbReference type="NCBI Taxonomy" id="7175"/>
    <lineage>
        <taxon>Eukaryota</taxon>
        <taxon>Metazoa</taxon>
        <taxon>Ecdysozoa</taxon>
        <taxon>Arthropoda</taxon>
        <taxon>Hexapoda</taxon>
        <taxon>Insecta</taxon>
        <taxon>Pterygota</taxon>
        <taxon>Neoptera</taxon>
        <taxon>Endopterygota</taxon>
        <taxon>Diptera</taxon>
        <taxon>Nematocera</taxon>
        <taxon>Culicoidea</taxon>
        <taxon>Culicidae</taxon>
        <taxon>Culicinae</taxon>
        <taxon>Culicini</taxon>
        <taxon>Culex</taxon>
        <taxon>Culex</taxon>
    </lineage>
</organism>
<dbReference type="AlphaFoldDB" id="A0A8D8FQ84"/>
<name>A0A8D8FQ84_CULPI</name>
<evidence type="ECO:0000313" key="1">
    <source>
        <dbReference type="EMBL" id="CAG6478678.1"/>
    </source>
</evidence>
<proteinExistence type="predicted"/>